<dbReference type="OrthoDB" id="5982554at2759"/>
<organism evidence="1 2">
    <name type="scientific">Desmophyllum pertusum</name>
    <dbReference type="NCBI Taxonomy" id="174260"/>
    <lineage>
        <taxon>Eukaryota</taxon>
        <taxon>Metazoa</taxon>
        <taxon>Cnidaria</taxon>
        <taxon>Anthozoa</taxon>
        <taxon>Hexacorallia</taxon>
        <taxon>Scleractinia</taxon>
        <taxon>Caryophylliina</taxon>
        <taxon>Caryophylliidae</taxon>
        <taxon>Desmophyllum</taxon>
    </lineage>
</organism>
<dbReference type="EMBL" id="MU827351">
    <property type="protein sequence ID" value="KAJ7351891.1"/>
    <property type="molecule type" value="Genomic_DNA"/>
</dbReference>
<keyword evidence="2" id="KW-1185">Reference proteome</keyword>
<reference evidence="1" key="1">
    <citation type="submission" date="2023-01" db="EMBL/GenBank/DDBJ databases">
        <title>Genome assembly of the deep-sea coral Lophelia pertusa.</title>
        <authorList>
            <person name="Herrera S."/>
            <person name="Cordes E."/>
        </authorList>
    </citation>
    <scope>NUCLEOTIDE SEQUENCE</scope>
    <source>
        <strain evidence="1">USNM1676648</strain>
        <tissue evidence="1">Polyp</tissue>
    </source>
</reference>
<name>A0A9X0CI40_9CNID</name>
<accession>A0A9X0CI40</accession>
<protein>
    <submittedName>
        <fullName evidence="1">Uncharacterized protein</fullName>
    </submittedName>
</protein>
<evidence type="ECO:0000313" key="1">
    <source>
        <dbReference type="EMBL" id="KAJ7351891.1"/>
    </source>
</evidence>
<comment type="caution">
    <text evidence="1">The sequence shown here is derived from an EMBL/GenBank/DDBJ whole genome shotgun (WGS) entry which is preliminary data.</text>
</comment>
<gene>
    <name evidence="1" type="ORF">OS493_034798</name>
</gene>
<dbReference type="Proteomes" id="UP001163046">
    <property type="component" value="Unassembled WGS sequence"/>
</dbReference>
<sequence length="208" mass="23561">MKIDDAPETNVKRWHNGCSRRCYYYRCPNGYYCDGYRCCRPNNQRPCSHNAHCPQGWSCVSGRCKALVSCTSSSSCSVSHCCYKPRSLARGWCYNWCLLKYSSYRCDCADGYLCKPRNYYWGKCEAKPTPKPTPKPPPSCSSDDGCQKSQCCSGGKCKPLKKANEWCPHKGADIFNCGCIEGYFCKPYELHKYWGKCEEEESGSGFAA</sequence>
<dbReference type="AlphaFoldDB" id="A0A9X0CI40"/>
<evidence type="ECO:0000313" key="2">
    <source>
        <dbReference type="Proteomes" id="UP001163046"/>
    </source>
</evidence>
<proteinExistence type="predicted"/>